<evidence type="ECO:0000313" key="2">
    <source>
        <dbReference type="EMBL" id="NKY16498.1"/>
    </source>
</evidence>
<protein>
    <recommendedName>
        <fullName evidence="4">LigA protein</fullName>
    </recommendedName>
</protein>
<evidence type="ECO:0000313" key="3">
    <source>
        <dbReference type="Proteomes" id="UP000570003"/>
    </source>
</evidence>
<feature type="transmembrane region" description="Helical" evidence="1">
    <location>
        <begin position="135"/>
        <end position="157"/>
    </location>
</feature>
<dbReference type="Proteomes" id="UP000570003">
    <property type="component" value="Unassembled WGS sequence"/>
</dbReference>
<feature type="transmembrane region" description="Helical" evidence="1">
    <location>
        <begin position="227"/>
        <end position="248"/>
    </location>
</feature>
<gene>
    <name evidence="2" type="ORF">HGA06_20935</name>
</gene>
<evidence type="ECO:0008006" key="4">
    <source>
        <dbReference type="Google" id="ProtNLM"/>
    </source>
</evidence>
<name>A0AA44DGI8_STRE0</name>
<sequence length="324" mass="33267">MQTTPPAASLRPGATDRVARAVAIAACLPYLALKAAWLAGGRVGIPEGSVLLEQPRLMAVANTVTLLMDTAVIVLALLLTQRWGERVPAWLPAFPAWVATGLLLPIAVGFPLNALAGLLGGGRPAAGPSEPFLDAWVFTVVYGGFTVQGLALGTLFVRYARRRWSPLWRGAVRDLPPRVAGPRVRAAAVAASLALVPGTAVHLGWAAGMTEGLPPSQAAARTAGFHVLEAAQVLYAAAAAAGTGLLVFRRGRGLPVRLPLVLGWAGSAVLGCWGGWRFLAAMTPVADPSSGRPAVLPVLTYAGDVIAGTVLAGCVAAVLRGRAG</sequence>
<keyword evidence="3" id="KW-1185">Reference proteome</keyword>
<keyword evidence="1" id="KW-1133">Transmembrane helix</keyword>
<evidence type="ECO:0000256" key="1">
    <source>
        <dbReference type="SAM" id="Phobius"/>
    </source>
</evidence>
<feature type="transmembrane region" description="Helical" evidence="1">
    <location>
        <begin position="260"/>
        <end position="279"/>
    </location>
</feature>
<accession>A0AA44DGI8</accession>
<dbReference type="AlphaFoldDB" id="A0AA44DGI8"/>
<feature type="transmembrane region" description="Helical" evidence="1">
    <location>
        <begin position="186"/>
        <end position="207"/>
    </location>
</feature>
<reference evidence="2 3" key="1">
    <citation type="submission" date="2020-04" db="EMBL/GenBank/DDBJ databases">
        <title>MicrobeNet Type strains.</title>
        <authorList>
            <person name="Nicholson A.C."/>
        </authorList>
    </citation>
    <scope>NUCLEOTIDE SEQUENCE [LARGE SCALE GENOMIC DNA]</scope>
    <source>
        <strain evidence="2 3">DSM 40738</strain>
    </source>
</reference>
<feature type="transmembrane region" description="Helical" evidence="1">
    <location>
        <begin position="59"/>
        <end position="79"/>
    </location>
</feature>
<dbReference type="RefSeq" id="WP_168440712.1">
    <property type="nucleotide sequence ID" value="NZ_JAAXOU010000383.1"/>
</dbReference>
<feature type="transmembrane region" description="Helical" evidence="1">
    <location>
        <begin position="91"/>
        <end position="115"/>
    </location>
</feature>
<proteinExistence type="predicted"/>
<comment type="caution">
    <text evidence="2">The sequence shown here is derived from an EMBL/GenBank/DDBJ whole genome shotgun (WGS) entry which is preliminary data.</text>
</comment>
<feature type="transmembrane region" description="Helical" evidence="1">
    <location>
        <begin position="299"/>
        <end position="319"/>
    </location>
</feature>
<dbReference type="EMBL" id="JAAXOU010000383">
    <property type="protein sequence ID" value="NKY16498.1"/>
    <property type="molecule type" value="Genomic_DNA"/>
</dbReference>
<organism evidence="2 3">
    <name type="scientific">Streptomyces somaliensis (strain ATCC 33201 / DSM 40738 / JCM 12659 / KCTC 9044 / NCTC 11332 / NRRL B-12077 / IP 733)</name>
    <dbReference type="NCBI Taxonomy" id="1134445"/>
    <lineage>
        <taxon>Bacteria</taxon>
        <taxon>Bacillati</taxon>
        <taxon>Actinomycetota</taxon>
        <taxon>Actinomycetes</taxon>
        <taxon>Kitasatosporales</taxon>
        <taxon>Streptomycetaceae</taxon>
        <taxon>Streptomyces</taxon>
    </lineage>
</organism>
<feature type="transmembrane region" description="Helical" evidence="1">
    <location>
        <begin position="21"/>
        <end position="39"/>
    </location>
</feature>
<keyword evidence="1" id="KW-0812">Transmembrane</keyword>
<keyword evidence="1" id="KW-0472">Membrane</keyword>